<sequence>MQEHKTNLKDKHFLRGYNQATCHASALVANAKQKACCLMGLAYNNIVISSKRTFTHTQEAKLNWDPMINYTRPCYF</sequence>
<dbReference type="InterPro" id="IPR022715">
    <property type="entry name" value="DUF2671"/>
</dbReference>
<dbReference type="Pfam" id="PF10877">
    <property type="entry name" value="DUF2671"/>
    <property type="match status" value="1"/>
</dbReference>
<proteinExistence type="predicted"/>
<dbReference type="AlphaFoldDB" id="W1P9U6"/>
<name>W1P9U6_AMBTC</name>
<evidence type="ECO:0000313" key="2">
    <source>
        <dbReference type="Proteomes" id="UP000017836"/>
    </source>
</evidence>
<accession>W1P9U6</accession>
<reference evidence="2" key="1">
    <citation type="journal article" date="2013" name="Science">
        <title>The Amborella genome and the evolution of flowering plants.</title>
        <authorList>
            <consortium name="Amborella Genome Project"/>
        </authorList>
    </citation>
    <scope>NUCLEOTIDE SEQUENCE [LARGE SCALE GENOMIC DNA]</scope>
</reference>
<organism evidence="1 2">
    <name type="scientific">Amborella trichopoda</name>
    <dbReference type="NCBI Taxonomy" id="13333"/>
    <lineage>
        <taxon>Eukaryota</taxon>
        <taxon>Viridiplantae</taxon>
        <taxon>Streptophyta</taxon>
        <taxon>Embryophyta</taxon>
        <taxon>Tracheophyta</taxon>
        <taxon>Spermatophyta</taxon>
        <taxon>Magnoliopsida</taxon>
        <taxon>Amborellales</taxon>
        <taxon>Amborellaceae</taxon>
        <taxon>Amborella</taxon>
    </lineage>
</organism>
<keyword evidence="2" id="KW-1185">Reference proteome</keyword>
<protein>
    <submittedName>
        <fullName evidence="1">Uncharacterized protein</fullName>
    </submittedName>
</protein>
<dbReference type="Proteomes" id="UP000017836">
    <property type="component" value="Unassembled WGS sequence"/>
</dbReference>
<gene>
    <name evidence="1" type="ORF">AMTR_s00147p00105040</name>
</gene>
<feature type="non-terminal residue" evidence="1">
    <location>
        <position position="76"/>
    </location>
</feature>
<evidence type="ECO:0000313" key="1">
    <source>
        <dbReference type="EMBL" id="ERN04396.1"/>
    </source>
</evidence>
<dbReference type="HOGENOM" id="CLU_2657799_0_0_1"/>
<dbReference type="Gramene" id="ERN04396">
    <property type="protein sequence ID" value="ERN04396"/>
    <property type="gene ID" value="AMTR_s00147p00105040"/>
</dbReference>
<dbReference type="EMBL" id="KI394278">
    <property type="protein sequence ID" value="ERN04396.1"/>
    <property type="molecule type" value="Genomic_DNA"/>
</dbReference>